<dbReference type="Proteomes" id="UP000178122">
    <property type="component" value="Unassembled WGS sequence"/>
</dbReference>
<evidence type="ECO:0000313" key="1">
    <source>
        <dbReference type="EMBL" id="OGY53829.1"/>
    </source>
</evidence>
<evidence type="ECO:0000313" key="2">
    <source>
        <dbReference type="Proteomes" id="UP000178122"/>
    </source>
</evidence>
<dbReference type="EMBL" id="MHIN01000039">
    <property type="protein sequence ID" value="OGY53829.1"/>
    <property type="molecule type" value="Genomic_DNA"/>
</dbReference>
<comment type="caution">
    <text evidence="1">The sequence shown here is derived from an EMBL/GenBank/DDBJ whole genome shotgun (WGS) entry which is preliminary data.</text>
</comment>
<sequence>MINLHQKALEEAKGWEYARLKLFGFDNLPHYSCRNIAEFLENRVQIGVMREVAVPRVVYFPHPKSDKDQLYLPIRLKDESESIEVYVRPHAFHTQSGQPLVNILQDLHQGYLFGYATLRNGIFDPTMFGDGTIDERIYLTGFKWSSNTRGKKIKQKKELSDLLEKLSGWIPEMEPDVVRER</sequence>
<gene>
    <name evidence="1" type="ORF">A2912_02380</name>
</gene>
<name>A0A1G1YNG3_9BACT</name>
<proteinExistence type="predicted"/>
<dbReference type="AlphaFoldDB" id="A0A1G1YNG3"/>
<accession>A0A1G1YNG3</accession>
<protein>
    <submittedName>
        <fullName evidence="1">Uncharacterized protein</fullName>
    </submittedName>
</protein>
<organism evidence="1 2">
    <name type="scientific">Candidatus Buchananbacteria bacterium RIFCSPLOWO2_01_FULL_40_23b</name>
    <dbReference type="NCBI Taxonomy" id="1797544"/>
    <lineage>
        <taxon>Bacteria</taxon>
        <taxon>Candidatus Buchananiibacteriota</taxon>
    </lineage>
</organism>
<reference evidence="1 2" key="1">
    <citation type="journal article" date="2016" name="Nat. Commun.">
        <title>Thousands of microbial genomes shed light on interconnected biogeochemical processes in an aquifer system.</title>
        <authorList>
            <person name="Anantharaman K."/>
            <person name="Brown C.T."/>
            <person name="Hug L.A."/>
            <person name="Sharon I."/>
            <person name="Castelle C.J."/>
            <person name="Probst A.J."/>
            <person name="Thomas B.C."/>
            <person name="Singh A."/>
            <person name="Wilkins M.J."/>
            <person name="Karaoz U."/>
            <person name="Brodie E.L."/>
            <person name="Williams K.H."/>
            <person name="Hubbard S.S."/>
            <person name="Banfield J.F."/>
        </authorList>
    </citation>
    <scope>NUCLEOTIDE SEQUENCE [LARGE SCALE GENOMIC DNA]</scope>
</reference>